<comment type="caution">
    <text evidence="1">The sequence shown here is derived from an EMBL/GenBank/DDBJ whole genome shotgun (WGS) entry which is preliminary data.</text>
</comment>
<sequence length="285" mass="31026">MPRAALPPVLGCDFSSSPSRRKPVVVAWGQLDAEAGTVALQGFHSFASLAQWQEFLQQQPAWVGGFDLPFALPRELVSQLGWPSDWQACMQHYASMARSEIRTLFKAFCDARPAGGKFAHRATDGPAGSSPSMKWVNPPVAWMLHAGLPRLQDVGADFPGLLRRESARVALEAYPGMLARELIGRRSYKSDDRQRQTPERAQARAELLDALQQGQHRLGLRLLADTAQLQTMAADASGDHLDAAICMLQAGWALAQHAAGHPLYGLPPGIDPLEGWIVTAPLSRP</sequence>
<organism evidence="1 2">
    <name type="scientific">Comamonas sediminis</name>
    <dbReference type="NCBI Taxonomy" id="1783360"/>
    <lineage>
        <taxon>Bacteria</taxon>
        <taxon>Pseudomonadati</taxon>
        <taxon>Pseudomonadota</taxon>
        <taxon>Betaproteobacteria</taxon>
        <taxon>Burkholderiales</taxon>
        <taxon>Comamonadaceae</taxon>
        <taxon>Comamonas</taxon>
    </lineage>
</organism>
<dbReference type="Proteomes" id="UP001562178">
    <property type="component" value="Unassembled WGS sequence"/>
</dbReference>
<reference evidence="1 2" key="1">
    <citation type="journal article" date="2016" name="Int. J. Syst. Evol. Microbiol.">
        <title>Description of Comamonas sediminis sp. nov., isolated from lagoon sediments.</title>
        <authorList>
            <person name="Subhash Y."/>
            <person name="Bang J.J."/>
            <person name="You T.H."/>
            <person name="Lee S.S."/>
        </authorList>
    </citation>
    <scope>NUCLEOTIDE SEQUENCE [LARGE SCALE GENOMIC DNA]</scope>
    <source>
        <strain evidence="1 2">JCM 31169</strain>
    </source>
</reference>
<evidence type="ECO:0000313" key="2">
    <source>
        <dbReference type="Proteomes" id="UP001562178"/>
    </source>
</evidence>
<dbReference type="EMBL" id="JBGBDC010000006">
    <property type="protein sequence ID" value="MEY2252391.1"/>
    <property type="molecule type" value="Genomic_DNA"/>
</dbReference>
<gene>
    <name evidence="1" type="ORF">AB7A72_15335</name>
</gene>
<keyword evidence="2" id="KW-1185">Reference proteome</keyword>
<protein>
    <submittedName>
        <fullName evidence="1">DUF429 domain-containing protein</fullName>
    </submittedName>
</protein>
<evidence type="ECO:0000313" key="1">
    <source>
        <dbReference type="EMBL" id="MEY2252391.1"/>
    </source>
</evidence>
<dbReference type="Pfam" id="PF04250">
    <property type="entry name" value="DUF429"/>
    <property type="match status" value="1"/>
</dbReference>
<proteinExistence type="predicted"/>
<dbReference type="RefSeq" id="WP_369460448.1">
    <property type="nucleotide sequence ID" value="NZ_JBGBDC010000006.1"/>
</dbReference>
<accession>A0ABV4B670</accession>
<name>A0ABV4B670_9BURK</name>
<dbReference type="InterPro" id="IPR007362">
    <property type="entry name" value="DUF429"/>
</dbReference>